<dbReference type="Proteomes" id="UP000887580">
    <property type="component" value="Unplaced"/>
</dbReference>
<evidence type="ECO:0000313" key="1">
    <source>
        <dbReference type="Proteomes" id="UP000887580"/>
    </source>
</evidence>
<proteinExistence type="predicted"/>
<protein>
    <submittedName>
        <fullName evidence="2">Protein kinase domain-containing protein</fullName>
    </submittedName>
</protein>
<organism evidence="1 2">
    <name type="scientific">Panagrolaimus sp. PS1159</name>
    <dbReference type="NCBI Taxonomy" id="55785"/>
    <lineage>
        <taxon>Eukaryota</taxon>
        <taxon>Metazoa</taxon>
        <taxon>Ecdysozoa</taxon>
        <taxon>Nematoda</taxon>
        <taxon>Chromadorea</taxon>
        <taxon>Rhabditida</taxon>
        <taxon>Tylenchina</taxon>
        <taxon>Panagrolaimomorpha</taxon>
        <taxon>Panagrolaimoidea</taxon>
        <taxon>Panagrolaimidae</taxon>
        <taxon>Panagrolaimus</taxon>
    </lineage>
</organism>
<reference evidence="2" key="1">
    <citation type="submission" date="2022-11" db="UniProtKB">
        <authorList>
            <consortium name="WormBaseParasite"/>
        </authorList>
    </citation>
    <scope>IDENTIFICATION</scope>
</reference>
<dbReference type="WBParaSite" id="PS1159_v2.g21690.t1">
    <property type="protein sequence ID" value="PS1159_v2.g21690.t1"/>
    <property type="gene ID" value="PS1159_v2.g21690"/>
</dbReference>
<evidence type="ECO:0000313" key="2">
    <source>
        <dbReference type="WBParaSite" id="PS1159_v2.g21690.t1"/>
    </source>
</evidence>
<accession>A0AC35FXJ8</accession>
<name>A0AC35FXJ8_9BILA</name>
<sequence length="347" mass="40073">MFDITNLPLICNRRDYLQEIHIKNTCICRTLGKKPIAKLSDPVSRGFREAHYVDKPKIVSFREDGKAQQLYAGYNQKDPRTYFEQAFILFLLFSVHAATYLGTGKQYAIKKAHNLYCGDKNRKSALHEVKIQELLPHHPNIVSFFKAWEEYDRLYIQLELCGKYSLSDIKACPSCVNSDSLWIWFEDMAKAVKFLHDHQIIHLDVKPDNIFLASNGHCKLGDFGLALDLNKDNLKDFEDGDSRYLAPEILNNPPTKAADIYSLGMSFLHMSINDEISPKSKEYKEICEKLGSAVSVVHQRYFKRVKDEYFLKLISTLINIDPFTRPKANELLRSIQSNQKPKLDVKF</sequence>